<dbReference type="InterPro" id="IPR000528">
    <property type="entry name" value="Plant_nsLTP"/>
</dbReference>
<keyword evidence="5" id="KW-0732">Signal</keyword>
<comment type="caution">
    <text evidence="7">The sequence shown here is derived from an EMBL/GenBank/DDBJ whole genome shotgun (WGS) entry which is preliminary data.</text>
</comment>
<dbReference type="PANTHER" id="PTHR33076">
    <property type="entry name" value="NON-SPECIFIC LIPID-TRANSFER PROTEIN 2-RELATED"/>
    <property type="match status" value="1"/>
</dbReference>
<dbReference type="InterPro" id="IPR036312">
    <property type="entry name" value="Bifun_inhib/LTP/seed_sf"/>
</dbReference>
<dbReference type="Gene3D" id="1.10.110.10">
    <property type="entry name" value="Plant lipid-transfer and hydrophobic proteins"/>
    <property type="match status" value="1"/>
</dbReference>
<dbReference type="AlphaFoldDB" id="A0A2G9HUU8"/>
<evidence type="ECO:0000313" key="8">
    <source>
        <dbReference type="Proteomes" id="UP000231279"/>
    </source>
</evidence>
<dbReference type="Pfam" id="PF00234">
    <property type="entry name" value="Tryp_alpha_amyl"/>
    <property type="match status" value="1"/>
</dbReference>
<dbReference type="SUPFAM" id="SSF47699">
    <property type="entry name" value="Bifunctional inhibitor/lipid-transfer protein/seed storage 2S albumin"/>
    <property type="match status" value="1"/>
</dbReference>
<reference evidence="8" key="1">
    <citation type="journal article" date="2018" name="Gigascience">
        <title>Genome assembly of the Pink Ipe (Handroanthus impetiginosus, Bignoniaceae), a highly valued, ecologically keystone Neotropical timber forest tree.</title>
        <authorList>
            <person name="Silva-Junior O.B."/>
            <person name="Grattapaglia D."/>
            <person name="Novaes E."/>
            <person name="Collevatti R.G."/>
        </authorList>
    </citation>
    <scope>NUCLEOTIDE SEQUENCE [LARGE SCALE GENOMIC DNA]</scope>
    <source>
        <strain evidence="8">cv. UFG-1</strain>
    </source>
</reference>
<dbReference type="GO" id="GO:0006869">
    <property type="term" value="P:lipid transport"/>
    <property type="evidence" value="ECO:0007669"/>
    <property type="project" value="InterPro"/>
</dbReference>
<dbReference type="PRINTS" id="PR00382">
    <property type="entry name" value="LIPIDTRNSFER"/>
</dbReference>
<dbReference type="SMART" id="SM00499">
    <property type="entry name" value="AAI"/>
    <property type="match status" value="1"/>
</dbReference>
<dbReference type="GO" id="GO:0008289">
    <property type="term" value="F:lipid binding"/>
    <property type="evidence" value="ECO:0007669"/>
    <property type="project" value="UniProtKB-KW"/>
</dbReference>
<gene>
    <name evidence="7" type="ORF">CDL12_05990</name>
</gene>
<dbReference type="InterPro" id="IPR016140">
    <property type="entry name" value="Bifunc_inhib/LTP/seed_store"/>
</dbReference>
<organism evidence="7 8">
    <name type="scientific">Handroanthus impetiginosus</name>
    <dbReference type="NCBI Taxonomy" id="429701"/>
    <lineage>
        <taxon>Eukaryota</taxon>
        <taxon>Viridiplantae</taxon>
        <taxon>Streptophyta</taxon>
        <taxon>Embryophyta</taxon>
        <taxon>Tracheophyta</taxon>
        <taxon>Spermatophyta</taxon>
        <taxon>Magnoliopsida</taxon>
        <taxon>eudicotyledons</taxon>
        <taxon>Gunneridae</taxon>
        <taxon>Pentapetalae</taxon>
        <taxon>asterids</taxon>
        <taxon>lamiids</taxon>
        <taxon>Lamiales</taxon>
        <taxon>Bignoniaceae</taxon>
        <taxon>Crescentiina</taxon>
        <taxon>Tabebuia alliance</taxon>
        <taxon>Handroanthus</taxon>
    </lineage>
</organism>
<keyword evidence="8" id="KW-1185">Reference proteome</keyword>
<proteinExistence type="inferred from homology"/>
<comment type="function">
    <text evidence="4">Plant non-specific lipid-transfer proteins transfer phospholipids as well as galactolipids across membranes. May play a role in wax or cutin deposition in the cell walls of expanding epidermal cells and certain secretory tissues.</text>
</comment>
<protein>
    <recommendedName>
        <fullName evidence="4">Non-specific lipid-transfer protein</fullName>
    </recommendedName>
</protein>
<feature type="signal peptide" evidence="5">
    <location>
        <begin position="1"/>
        <end position="24"/>
    </location>
</feature>
<dbReference type="EMBL" id="NKXS01000960">
    <property type="protein sequence ID" value="PIN21296.1"/>
    <property type="molecule type" value="Genomic_DNA"/>
</dbReference>
<accession>A0A2G9HUU8</accession>
<dbReference type="STRING" id="429701.A0A2G9HUU8"/>
<evidence type="ECO:0000256" key="3">
    <source>
        <dbReference type="ARBA" id="ARBA00023121"/>
    </source>
</evidence>
<dbReference type="Proteomes" id="UP000231279">
    <property type="component" value="Unassembled WGS sequence"/>
</dbReference>
<name>A0A2G9HUU8_9LAMI</name>
<evidence type="ECO:0000256" key="5">
    <source>
        <dbReference type="SAM" id="SignalP"/>
    </source>
</evidence>
<evidence type="ECO:0000256" key="2">
    <source>
        <dbReference type="ARBA" id="ARBA00022448"/>
    </source>
</evidence>
<keyword evidence="2 4" id="KW-0813">Transport</keyword>
<evidence type="ECO:0000313" key="7">
    <source>
        <dbReference type="EMBL" id="PIN21296.1"/>
    </source>
</evidence>
<keyword evidence="3 4" id="KW-0446">Lipid-binding</keyword>
<dbReference type="CDD" id="cd01960">
    <property type="entry name" value="nsLTP1"/>
    <property type="match status" value="1"/>
</dbReference>
<evidence type="ECO:0000256" key="4">
    <source>
        <dbReference type="RuleBase" id="RU000628"/>
    </source>
</evidence>
<evidence type="ECO:0000256" key="1">
    <source>
        <dbReference type="ARBA" id="ARBA00009748"/>
    </source>
</evidence>
<feature type="chain" id="PRO_5013950298" description="Non-specific lipid-transfer protein" evidence="5">
    <location>
        <begin position="25"/>
        <end position="117"/>
    </location>
</feature>
<sequence length="117" mass="12429">MMNWSFNWAAAVVILTLVIGRACATAEILCDDAVSQLLPCGNFLKSIAPVPSAACCSAVKSLDKIAVESPENRKVLCECFKDAANSFPINLVKARQLPKLCNATDSVEIGPDINCNG</sequence>
<feature type="domain" description="Bifunctional inhibitor/plant lipid transfer protein/seed storage helical" evidence="6">
    <location>
        <begin position="30"/>
        <end position="115"/>
    </location>
</feature>
<dbReference type="OrthoDB" id="1876592at2759"/>
<evidence type="ECO:0000259" key="6">
    <source>
        <dbReference type="SMART" id="SM00499"/>
    </source>
</evidence>
<comment type="similarity">
    <text evidence="1 4">Belongs to the plant LTP family.</text>
</comment>